<dbReference type="InterPro" id="IPR004089">
    <property type="entry name" value="MCPsignal_dom"/>
</dbReference>
<gene>
    <name evidence="5" type="ORF">ABUE30_03640</name>
</gene>
<dbReference type="InterPro" id="IPR013702">
    <property type="entry name" value="FIST_domain_N"/>
</dbReference>
<evidence type="ECO:0000259" key="4">
    <source>
        <dbReference type="PROSITE" id="PS50111"/>
    </source>
</evidence>
<dbReference type="InterPro" id="IPR019494">
    <property type="entry name" value="FIST_C"/>
</dbReference>
<evidence type="ECO:0000313" key="5">
    <source>
        <dbReference type="EMBL" id="MFM2484165.1"/>
    </source>
</evidence>
<evidence type="ECO:0000313" key="6">
    <source>
        <dbReference type="Proteomes" id="UP001629953"/>
    </source>
</evidence>
<dbReference type="PROSITE" id="PS50111">
    <property type="entry name" value="CHEMOTAXIS_TRANSDUC_2"/>
    <property type="match status" value="1"/>
</dbReference>
<proteinExistence type="predicted"/>
<reference evidence="5 6" key="1">
    <citation type="journal article" date="2013" name="Int. J. Syst. Evol. Microbiol.">
        <title>Celerinatantimonas yamalensis sp. nov., a cold-adapted diazotrophic bacterium from a cold permafrost brine.</title>
        <authorList>
            <person name="Shcherbakova V."/>
            <person name="Chuvilskaya N."/>
            <person name="Rivkina E."/>
            <person name="Demidov N."/>
            <person name="Uchaeva V."/>
            <person name="Suetin S."/>
            <person name="Suzina N."/>
            <person name="Gilichinsky D."/>
        </authorList>
    </citation>
    <scope>NUCLEOTIDE SEQUENCE [LARGE SCALE GENOMIC DNA]</scope>
    <source>
        <strain evidence="5 6">C7</strain>
    </source>
</reference>
<protein>
    <submittedName>
        <fullName evidence="5">Methyl-accepting chemotaxis protein</fullName>
    </submittedName>
</protein>
<dbReference type="SUPFAM" id="SSF58104">
    <property type="entry name" value="Methyl-accepting chemotaxis protein (MCP) signaling domain"/>
    <property type="match status" value="1"/>
</dbReference>
<dbReference type="Pfam" id="PF10442">
    <property type="entry name" value="FIST_C"/>
    <property type="match status" value="1"/>
</dbReference>
<keyword evidence="2 3" id="KW-0807">Transducer</keyword>
<dbReference type="RefSeq" id="WP_408622304.1">
    <property type="nucleotide sequence ID" value="NZ_JBEQCT010000001.1"/>
</dbReference>
<dbReference type="Pfam" id="PF00015">
    <property type="entry name" value="MCPsignal"/>
    <property type="match status" value="1"/>
</dbReference>
<comment type="subcellular location">
    <subcellularLocation>
        <location evidence="1">Membrane</location>
    </subcellularLocation>
</comment>
<dbReference type="SMART" id="SM01204">
    <property type="entry name" value="FIST_C"/>
    <property type="match status" value="1"/>
</dbReference>
<evidence type="ECO:0000256" key="3">
    <source>
        <dbReference type="PROSITE-ProRule" id="PRU00284"/>
    </source>
</evidence>
<sequence length="665" mass="74824">MFFKRSLKHQHILSDRVAKTISTHSSKLCEELLEPLHFSEGTALVIAFISPFCEFSSVIKQLNQYLPFTHHVLALMTAGELSGDQAKFYHTEPETDTIVLHSFSQRLIAEVSIHTIDLLAKSSPSGTYLSDKHVAAIAQQLTQIAPPFAIESSNTVALTYFDGLSHCENLFTQALYQTNTLPCYFIGGSAGGKLDFKQAAIAYNGEVKNDAVLLTLCKIAPEYRYGILKTHNFEPTGFALDIAEFDSLTRTLKTVLAPDKRLTTPVEVLCDYFHCRSEQLNDNLSGYSFGIKLDQSIYIRSIAEIHSNGSLQFFSDIEFGEQLLLVKANDFIATTEKDYQTFLKDKPSQPVAMIANDCILRRLNNQQKLADMHSFDGLCVSGFSSFGEFLGVHQNQTLTALAFFKVEPGQSFRDKYANHYPYYYAVYKNYHTHLQLVSMTRISQLQEQLIQRMQKYQPQLRSSTEKLRQIVEQANDSAQRQQNIQQQFNLYMQLIDQQTQQRSSLDESMEQLKVNTVRIKDVIQSISSIADQTNLLALNAAIEAARAGDAGRGFAVVADEVRALSQRTQHSLDETIQAIDKVSFSVTNIDSLVNKISQVLEQITANSRQLDTELTHLSDDSHLMSTRAESGLRETDSIIEQMTQVEYEIALISQLSTFIKQSTAL</sequence>
<dbReference type="PANTHER" id="PTHR32089:SF112">
    <property type="entry name" value="LYSOZYME-LIKE PROTEIN-RELATED"/>
    <property type="match status" value="1"/>
</dbReference>
<dbReference type="EMBL" id="JBEQCT010000001">
    <property type="protein sequence ID" value="MFM2484165.1"/>
    <property type="molecule type" value="Genomic_DNA"/>
</dbReference>
<comment type="caution">
    <text evidence="5">The sequence shown here is derived from an EMBL/GenBank/DDBJ whole genome shotgun (WGS) entry which is preliminary data.</text>
</comment>
<accession>A0ABW9G4L1</accession>
<keyword evidence="6" id="KW-1185">Reference proteome</keyword>
<dbReference type="PANTHER" id="PTHR32089">
    <property type="entry name" value="METHYL-ACCEPTING CHEMOTAXIS PROTEIN MCPB"/>
    <property type="match status" value="1"/>
</dbReference>
<name>A0ABW9G4L1_9GAMM</name>
<dbReference type="SMART" id="SM00897">
    <property type="entry name" value="FIST"/>
    <property type="match status" value="1"/>
</dbReference>
<evidence type="ECO:0000256" key="2">
    <source>
        <dbReference type="ARBA" id="ARBA00023224"/>
    </source>
</evidence>
<dbReference type="Gene3D" id="1.10.287.950">
    <property type="entry name" value="Methyl-accepting chemotaxis protein"/>
    <property type="match status" value="1"/>
</dbReference>
<organism evidence="5 6">
    <name type="scientific">Celerinatantimonas yamalensis</name>
    <dbReference type="NCBI Taxonomy" id="559956"/>
    <lineage>
        <taxon>Bacteria</taxon>
        <taxon>Pseudomonadati</taxon>
        <taxon>Pseudomonadota</taxon>
        <taxon>Gammaproteobacteria</taxon>
        <taxon>Celerinatantimonadaceae</taxon>
        <taxon>Celerinatantimonas</taxon>
    </lineage>
</organism>
<evidence type="ECO:0000256" key="1">
    <source>
        <dbReference type="ARBA" id="ARBA00004370"/>
    </source>
</evidence>
<dbReference type="Pfam" id="PF08495">
    <property type="entry name" value="FIST"/>
    <property type="match status" value="1"/>
</dbReference>
<feature type="domain" description="Methyl-accepting transducer" evidence="4">
    <location>
        <begin position="443"/>
        <end position="657"/>
    </location>
</feature>
<dbReference type="SMART" id="SM00283">
    <property type="entry name" value="MA"/>
    <property type="match status" value="1"/>
</dbReference>
<dbReference type="Proteomes" id="UP001629953">
    <property type="component" value="Unassembled WGS sequence"/>
</dbReference>